<comment type="similarity">
    <text evidence="7">Belongs to the binding-protein-dependent transport system permease family.</text>
</comment>
<name>A0A561T0N6_9PSEU</name>
<feature type="transmembrane region" description="Helical" evidence="7">
    <location>
        <begin position="195"/>
        <end position="212"/>
    </location>
</feature>
<evidence type="ECO:0000256" key="2">
    <source>
        <dbReference type="ARBA" id="ARBA00022448"/>
    </source>
</evidence>
<dbReference type="SUPFAM" id="SSF161098">
    <property type="entry name" value="MetI-like"/>
    <property type="match status" value="1"/>
</dbReference>
<dbReference type="PROSITE" id="PS50928">
    <property type="entry name" value="ABC_TM1"/>
    <property type="match status" value="1"/>
</dbReference>
<evidence type="ECO:0000313" key="10">
    <source>
        <dbReference type="Proteomes" id="UP000321261"/>
    </source>
</evidence>
<dbReference type="InterPro" id="IPR000515">
    <property type="entry name" value="MetI-like"/>
</dbReference>
<dbReference type="GO" id="GO:0005886">
    <property type="term" value="C:plasma membrane"/>
    <property type="evidence" value="ECO:0007669"/>
    <property type="project" value="UniProtKB-SubCell"/>
</dbReference>
<feature type="transmembrane region" description="Helical" evidence="7">
    <location>
        <begin position="63"/>
        <end position="85"/>
    </location>
</feature>
<keyword evidence="6 7" id="KW-0472">Membrane</keyword>
<protein>
    <submittedName>
        <fullName evidence="9">NitT/TauT family transport system permease protein</fullName>
    </submittedName>
</protein>
<comment type="subcellular location">
    <subcellularLocation>
        <location evidence="1 7">Cell membrane</location>
        <topology evidence="1 7">Multi-pass membrane protein</topology>
    </subcellularLocation>
</comment>
<evidence type="ECO:0000313" key="9">
    <source>
        <dbReference type="EMBL" id="TWF80655.1"/>
    </source>
</evidence>
<organism evidence="9 10">
    <name type="scientific">Pseudonocardia hierapolitana</name>
    <dbReference type="NCBI Taxonomy" id="1128676"/>
    <lineage>
        <taxon>Bacteria</taxon>
        <taxon>Bacillati</taxon>
        <taxon>Actinomycetota</taxon>
        <taxon>Actinomycetes</taxon>
        <taxon>Pseudonocardiales</taxon>
        <taxon>Pseudonocardiaceae</taxon>
        <taxon>Pseudonocardia</taxon>
    </lineage>
</organism>
<accession>A0A561T0N6</accession>
<evidence type="ECO:0000259" key="8">
    <source>
        <dbReference type="PROSITE" id="PS50928"/>
    </source>
</evidence>
<proteinExistence type="inferred from homology"/>
<sequence length="255" mass="26124">MTPIAVRGLVGVVAFLLAWEAFGRSGAVRAELFPPASTVLTALAGLLTDPGFLADVLVTLGSWAAAVALAVLLAVPSGLVLGSFAPVRTATRSLVEFLRPVPSVALIPLVVVVLGRGPDTTVTLAAYAAVWPLLLTTSYAMGEIDPVQTDTARAFGLSTHRRLFTVALPHAAPFVMTALRVSAAVALILVVSSELLGAGTGGIGQFVFVVGSGGGRMDLVLAGTLTVGLVGCAVNAGLELVHRRFFGWDAGEAER</sequence>
<dbReference type="EMBL" id="VIWU01000001">
    <property type="protein sequence ID" value="TWF80655.1"/>
    <property type="molecule type" value="Genomic_DNA"/>
</dbReference>
<evidence type="ECO:0000256" key="7">
    <source>
        <dbReference type="RuleBase" id="RU363032"/>
    </source>
</evidence>
<dbReference type="OrthoDB" id="5458199at2"/>
<keyword evidence="4 7" id="KW-0812">Transmembrane</keyword>
<dbReference type="Pfam" id="PF00528">
    <property type="entry name" value="BPD_transp_1"/>
    <property type="match status" value="1"/>
</dbReference>
<dbReference type="Proteomes" id="UP000321261">
    <property type="component" value="Unassembled WGS sequence"/>
</dbReference>
<feature type="transmembrane region" description="Helical" evidence="7">
    <location>
        <begin position="219"/>
        <end position="238"/>
    </location>
</feature>
<evidence type="ECO:0000256" key="5">
    <source>
        <dbReference type="ARBA" id="ARBA00022989"/>
    </source>
</evidence>
<feature type="domain" description="ABC transmembrane type-1" evidence="8">
    <location>
        <begin position="56"/>
        <end position="238"/>
    </location>
</feature>
<evidence type="ECO:0000256" key="3">
    <source>
        <dbReference type="ARBA" id="ARBA00022475"/>
    </source>
</evidence>
<dbReference type="Gene3D" id="1.10.3720.10">
    <property type="entry name" value="MetI-like"/>
    <property type="match status" value="1"/>
</dbReference>
<comment type="caution">
    <text evidence="9">The sequence shown here is derived from an EMBL/GenBank/DDBJ whole genome shotgun (WGS) entry which is preliminary data.</text>
</comment>
<keyword evidence="5 7" id="KW-1133">Transmembrane helix</keyword>
<dbReference type="PANTHER" id="PTHR30151">
    <property type="entry name" value="ALKANE SULFONATE ABC TRANSPORTER-RELATED, MEMBRANE SUBUNIT"/>
    <property type="match status" value="1"/>
</dbReference>
<keyword evidence="3" id="KW-1003">Cell membrane</keyword>
<keyword evidence="10" id="KW-1185">Reference proteome</keyword>
<dbReference type="GO" id="GO:0055085">
    <property type="term" value="P:transmembrane transport"/>
    <property type="evidence" value="ECO:0007669"/>
    <property type="project" value="InterPro"/>
</dbReference>
<keyword evidence="2 7" id="KW-0813">Transport</keyword>
<evidence type="ECO:0000256" key="4">
    <source>
        <dbReference type="ARBA" id="ARBA00022692"/>
    </source>
</evidence>
<evidence type="ECO:0000256" key="6">
    <source>
        <dbReference type="ARBA" id="ARBA00023136"/>
    </source>
</evidence>
<dbReference type="RefSeq" id="WP_147259299.1">
    <property type="nucleotide sequence ID" value="NZ_VIWU01000001.1"/>
</dbReference>
<reference evidence="9 10" key="1">
    <citation type="submission" date="2019-06" db="EMBL/GenBank/DDBJ databases">
        <title>Sequencing the genomes of 1000 actinobacteria strains.</title>
        <authorList>
            <person name="Klenk H.-P."/>
        </authorList>
    </citation>
    <scope>NUCLEOTIDE SEQUENCE [LARGE SCALE GENOMIC DNA]</scope>
    <source>
        <strain evidence="9 10">DSM 45671</strain>
    </source>
</reference>
<dbReference type="AlphaFoldDB" id="A0A561T0N6"/>
<dbReference type="InterPro" id="IPR035906">
    <property type="entry name" value="MetI-like_sf"/>
</dbReference>
<dbReference type="PANTHER" id="PTHR30151:SF0">
    <property type="entry name" value="ABC TRANSPORTER PERMEASE PROTEIN MJ0413-RELATED"/>
    <property type="match status" value="1"/>
</dbReference>
<evidence type="ECO:0000256" key="1">
    <source>
        <dbReference type="ARBA" id="ARBA00004651"/>
    </source>
</evidence>
<gene>
    <name evidence="9" type="ORF">FHX44_116598</name>
</gene>
<dbReference type="CDD" id="cd06261">
    <property type="entry name" value="TM_PBP2"/>
    <property type="match status" value="1"/>
</dbReference>